<dbReference type="EMBL" id="JAPQFJ010000005">
    <property type="protein sequence ID" value="MCY6958224.1"/>
    <property type="molecule type" value="Genomic_DNA"/>
</dbReference>
<evidence type="ECO:0000313" key="4">
    <source>
        <dbReference type="EMBL" id="MCY6958224.1"/>
    </source>
</evidence>
<dbReference type="Proteomes" id="UP001144612">
    <property type="component" value="Unassembled WGS sequence"/>
</dbReference>
<keyword evidence="1" id="KW-0808">Transferase</keyword>
<protein>
    <submittedName>
        <fullName evidence="4">GNAT family N-acetyltransferase</fullName>
    </submittedName>
</protein>
<evidence type="ECO:0000256" key="2">
    <source>
        <dbReference type="ARBA" id="ARBA00023315"/>
    </source>
</evidence>
<keyword evidence="5" id="KW-1185">Reference proteome</keyword>
<dbReference type="InterPro" id="IPR000182">
    <property type="entry name" value="GNAT_dom"/>
</dbReference>
<dbReference type="InterPro" id="IPR016181">
    <property type="entry name" value="Acyl_CoA_acyltransferase"/>
</dbReference>
<name>A0ABT4D7F0_9CLOT</name>
<evidence type="ECO:0000259" key="3">
    <source>
        <dbReference type="PROSITE" id="PS51186"/>
    </source>
</evidence>
<dbReference type="PROSITE" id="PS51186">
    <property type="entry name" value="GNAT"/>
    <property type="match status" value="1"/>
</dbReference>
<sequence length="291" mass="34803">MYEIIPLTKSNFYEFKKLNDLKDKFNEINKDFFEIYDSKNPFQKFLEKKKIKLLKNDSSYIGYIWSENVKKSIYRIQSMFVANINNDHILDEYKLLLDSINGYSKIYYDCVKNNFNHKILNTLNFIRAKGFFEMSLNLNNITPFDKPDYVSFKKVLIGHDEELRCFIQNAIFESKDRIPLEPKDIYYDEIQDYYFAKGAILIKDGNNYIGYGQIIIRNGTPYIVNFGIIQEFRKKGYAKILLSYLLNILKDNNYNKVNIHVDFNNYSAIKLYKYFGFQIKKETYTWVLNKL</sequence>
<gene>
    <name evidence="4" type="ORF">OW729_06365</name>
</gene>
<keyword evidence="2" id="KW-0012">Acyltransferase</keyword>
<reference evidence="4" key="1">
    <citation type="submission" date="2022-12" db="EMBL/GenBank/DDBJ databases">
        <title>Clostridium sp. nov., isolated from industrial wastewater.</title>
        <authorList>
            <person name="Jiayan W."/>
        </authorList>
    </citation>
    <scope>NUCLEOTIDE SEQUENCE</scope>
    <source>
        <strain evidence="4">ZC22-4</strain>
    </source>
</reference>
<dbReference type="PANTHER" id="PTHR43420:SF12">
    <property type="entry name" value="N-ACETYLTRANSFERASE DOMAIN-CONTAINING PROTEIN"/>
    <property type="match status" value="1"/>
</dbReference>
<dbReference type="InterPro" id="IPR050680">
    <property type="entry name" value="YpeA/RimI_acetyltransf"/>
</dbReference>
<feature type="domain" description="N-acetyltransferase" evidence="3">
    <location>
        <begin position="136"/>
        <end position="291"/>
    </location>
</feature>
<dbReference type="Pfam" id="PF00583">
    <property type="entry name" value="Acetyltransf_1"/>
    <property type="match status" value="1"/>
</dbReference>
<dbReference type="PANTHER" id="PTHR43420">
    <property type="entry name" value="ACETYLTRANSFERASE"/>
    <property type="match status" value="1"/>
</dbReference>
<comment type="caution">
    <text evidence="4">The sequence shown here is derived from an EMBL/GenBank/DDBJ whole genome shotgun (WGS) entry which is preliminary data.</text>
</comment>
<evidence type="ECO:0000256" key="1">
    <source>
        <dbReference type="ARBA" id="ARBA00022679"/>
    </source>
</evidence>
<dbReference type="RefSeq" id="WP_268060640.1">
    <property type="nucleotide sequence ID" value="NZ_JAPQFJ010000005.1"/>
</dbReference>
<dbReference type="Gene3D" id="3.40.630.30">
    <property type="match status" value="1"/>
</dbReference>
<accession>A0ABT4D7F0</accession>
<proteinExistence type="predicted"/>
<dbReference type="SUPFAM" id="SSF55729">
    <property type="entry name" value="Acyl-CoA N-acyltransferases (Nat)"/>
    <property type="match status" value="1"/>
</dbReference>
<dbReference type="CDD" id="cd04301">
    <property type="entry name" value="NAT_SF"/>
    <property type="match status" value="1"/>
</dbReference>
<organism evidence="4 5">
    <name type="scientific">Clostridium brassicae</name>
    <dbReference type="NCBI Taxonomy" id="2999072"/>
    <lineage>
        <taxon>Bacteria</taxon>
        <taxon>Bacillati</taxon>
        <taxon>Bacillota</taxon>
        <taxon>Clostridia</taxon>
        <taxon>Eubacteriales</taxon>
        <taxon>Clostridiaceae</taxon>
        <taxon>Clostridium</taxon>
    </lineage>
</organism>
<evidence type="ECO:0000313" key="5">
    <source>
        <dbReference type="Proteomes" id="UP001144612"/>
    </source>
</evidence>